<comment type="similarity">
    <text evidence="2">Belongs to the NOP14 family.</text>
</comment>
<evidence type="ECO:0000256" key="3">
    <source>
        <dbReference type="ARBA" id="ARBA00022517"/>
    </source>
</evidence>
<evidence type="ECO:0000256" key="6">
    <source>
        <dbReference type="ARBA" id="ARBA00024695"/>
    </source>
</evidence>
<dbReference type="EMBL" id="HBIJ01002615">
    <property type="protein sequence ID" value="CAE0361059.1"/>
    <property type="molecule type" value="Transcribed_RNA"/>
</dbReference>
<dbReference type="InterPro" id="IPR007276">
    <property type="entry name" value="Nop14"/>
</dbReference>
<evidence type="ECO:0000256" key="5">
    <source>
        <dbReference type="ARBA" id="ARBA00023242"/>
    </source>
</evidence>
<accession>A0A7S3NHB4</accession>
<evidence type="ECO:0000256" key="7">
    <source>
        <dbReference type="SAM" id="MobiDB-lite"/>
    </source>
</evidence>
<gene>
    <name evidence="8" type="ORF">ALAG00032_LOCUS1791</name>
</gene>
<evidence type="ECO:0008006" key="9">
    <source>
        <dbReference type="Google" id="ProtNLM"/>
    </source>
</evidence>
<evidence type="ECO:0000256" key="2">
    <source>
        <dbReference type="ARBA" id="ARBA00007466"/>
    </source>
</evidence>
<dbReference type="PANTHER" id="PTHR23183:SF0">
    <property type="entry name" value="NUCLEOLAR PROTEIN 14"/>
    <property type="match status" value="1"/>
</dbReference>
<dbReference type="GO" id="GO:0030490">
    <property type="term" value="P:maturation of SSU-rRNA"/>
    <property type="evidence" value="ECO:0007669"/>
    <property type="project" value="TreeGrafter"/>
</dbReference>
<reference evidence="8" key="1">
    <citation type="submission" date="2021-01" db="EMBL/GenBank/DDBJ databases">
        <authorList>
            <person name="Corre E."/>
            <person name="Pelletier E."/>
            <person name="Niang G."/>
            <person name="Scheremetjew M."/>
            <person name="Finn R."/>
            <person name="Kale V."/>
            <person name="Holt S."/>
            <person name="Cochrane G."/>
            <person name="Meng A."/>
            <person name="Brown T."/>
            <person name="Cohen L."/>
        </authorList>
    </citation>
    <scope>NUCLEOTIDE SEQUENCE</scope>
    <source>
        <strain evidence="8">CCMP1510</strain>
    </source>
</reference>
<feature type="region of interest" description="Disordered" evidence="7">
    <location>
        <begin position="1"/>
        <end position="37"/>
    </location>
</feature>
<protein>
    <recommendedName>
        <fullName evidence="9">Nucleolar protein 14</fullName>
    </recommendedName>
</protein>
<evidence type="ECO:0000256" key="4">
    <source>
        <dbReference type="ARBA" id="ARBA00022552"/>
    </source>
</evidence>
<comment type="subcellular location">
    <subcellularLocation>
        <location evidence="1">Nucleus</location>
        <location evidence="1">Nucleolus</location>
    </subcellularLocation>
</comment>
<name>A0A7S3NHB4_9STRA</name>
<dbReference type="AlphaFoldDB" id="A0A7S3NHB4"/>
<dbReference type="PANTHER" id="PTHR23183">
    <property type="entry name" value="NOP14"/>
    <property type="match status" value="1"/>
</dbReference>
<keyword evidence="4" id="KW-0698">rRNA processing</keyword>
<proteinExistence type="inferred from homology"/>
<evidence type="ECO:0000313" key="8">
    <source>
        <dbReference type="EMBL" id="CAE0361059.1"/>
    </source>
</evidence>
<feature type="compositionally biased region" description="Basic and acidic residues" evidence="7">
    <location>
        <begin position="473"/>
        <end position="495"/>
    </location>
</feature>
<dbReference type="Pfam" id="PF04147">
    <property type="entry name" value="Nop14"/>
    <property type="match status" value="2"/>
</dbReference>
<comment type="function">
    <text evidence="6">Involved in nucleolar processing of pre-18S ribosomal RNA. Has a role in the nuclear export of 40S pre-ribosomal subunit to the cytoplasm.</text>
</comment>
<keyword evidence="3" id="KW-0690">Ribosome biogenesis</keyword>
<feature type="region of interest" description="Disordered" evidence="7">
    <location>
        <begin position="95"/>
        <end position="126"/>
    </location>
</feature>
<organism evidence="8">
    <name type="scientific">Aureoumbra lagunensis</name>
    <dbReference type="NCBI Taxonomy" id="44058"/>
    <lineage>
        <taxon>Eukaryota</taxon>
        <taxon>Sar</taxon>
        <taxon>Stramenopiles</taxon>
        <taxon>Ochrophyta</taxon>
        <taxon>Pelagophyceae</taxon>
        <taxon>Pelagomonadales</taxon>
        <taxon>Aureoumbra</taxon>
    </lineage>
</organism>
<keyword evidence="5" id="KW-0539">Nucleus</keyword>
<feature type="region of interest" description="Disordered" evidence="7">
    <location>
        <begin position="473"/>
        <end position="509"/>
    </location>
</feature>
<dbReference type="GO" id="GO:0032040">
    <property type="term" value="C:small-subunit processome"/>
    <property type="evidence" value="ECO:0007669"/>
    <property type="project" value="InterPro"/>
</dbReference>
<sequence>MKGKKKKTFTSSLAKKQKANPFERLGNKRTRRVAALNDRVKGSFRDVAKARAKSESRRKAGLLADLARERRENEFIDRRIGADLDESRQSELRFQKAAESRASKRQKQITKNEEEPLTHSGKALGLDDDFEEEINEEEREVAELDEEFAALAPLLAPEMIKRRQSARKYMRADDYDMTLRELMSERRAQATEPAWSREEVARRELLALDNAALLPTECPGTSHDLEACLKQIENGFLDISAAFESLRIVFSPRLPGRSATDFGNLATAIISFTKQKIDQLYIDAAATTIIKMAHDAPREIALALKTELLDTVFAKKEYVISLTELCLLRILPRIRSPRALLRRGIIILAHFLARIQNDEFLLGCLACLVAHELEPHLYLPEVQAFLKSAQPIEPITQAQIDWLKSLGPQEPKIQEQFSGVEPPPTIEPRIEHRLMNKHDAHLDGPTAQLKHTKRLLNRERRGAMRELRRDADFLHSLRSKQQNEDLSSKRSDRQKNYNWIQDRSAKGWQ</sequence>
<dbReference type="GO" id="GO:0030692">
    <property type="term" value="C:Noc4p-Nop14p complex"/>
    <property type="evidence" value="ECO:0007669"/>
    <property type="project" value="TreeGrafter"/>
</dbReference>
<evidence type="ECO:0000256" key="1">
    <source>
        <dbReference type="ARBA" id="ARBA00004604"/>
    </source>
</evidence>